<evidence type="ECO:0000313" key="1">
    <source>
        <dbReference type="EMBL" id="KAH9474576.1"/>
    </source>
</evidence>
<keyword evidence="2" id="KW-1185">Reference proteome</keyword>
<reference evidence="1" key="1">
    <citation type="submission" date="2021-10" db="EMBL/GenBank/DDBJ databases">
        <title>Psilocybe cubensis genome.</title>
        <authorList>
            <person name="Mckernan K.J."/>
            <person name="Crawford S."/>
            <person name="Trippe A."/>
            <person name="Kane L.T."/>
            <person name="Mclaughlin S."/>
        </authorList>
    </citation>
    <scope>NUCLEOTIDE SEQUENCE</scope>
    <source>
        <strain evidence="1">MGC-MH-2018</strain>
    </source>
</reference>
<sequence length="356" mass="40957">MPNLSIFMRFPHRVVRLLDWFDQHPGERDVIFETPGCSDQNIPPSNCYPLIALDIYSKVEDNGCVVERLTNKGNISVDNRLRQLRKDIEDGEPGTVQRLAQIFAPSVIQIKKEIMRWKIVYQKLNQEIMEKSPGLHLESIMKFEDTGLNLNYQAQNNVFTDATDGSLSPYQLWDRLHIYWSKNAKYNLYCRPSSSGSLARMGPGVHSIHDAAPRRKRRINSDEESAAVTVDSEKETEHQTPCTIMKRTRNVQNLSSDCRTDVRCNKNTKRRRTNMHRMEAMTGDDPGPRNEEQAQPIYESAPYQHQEEELRIKELQLRIELQNSENTAAAIRLTQKFVDGNEVAEILHTLPGHAMA</sequence>
<dbReference type="EMBL" id="JAFIQS020000013">
    <property type="protein sequence ID" value="KAH9474576.1"/>
    <property type="molecule type" value="Genomic_DNA"/>
</dbReference>
<name>A0ACB8GG08_PSICU</name>
<gene>
    <name evidence="1" type="ORF">JR316_0013038</name>
</gene>
<dbReference type="Proteomes" id="UP000664032">
    <property type="component" value="Unassembled WGS sequence"/>
</dbReference>
<protein>
    <submittedName>
        <fullName evidence="1">Uncharacterized protein</fullName>
    </submittedName>
</protein>
<organism evidence="1 2">
    <name type="scientific">Psilocybe cubensis</name>
    <name type="common">Psychedelic mushroom</name>
    <name type="synonym">Stropharia cubensis</name>
    <dbReference type="NCBI Taxonomy" id="181762"/>
    <lineage>
        <taxon>Eukaryota</taxon>
        <taxon>Fungi</taxon>
        <taxon>Dikarya</taxon>
        <taxon>Basidiomycota</taxon>
        <taxon>Agaricomycotina</taxon>
        <taxon>Agaricomycetes</taxon>
        <taxon>Agaricomycetidae</taxon>
        <taxon>Agaricales</taxon>
        <taxon>Agaricineae</taxon>
        <taxon>Strophariaceae</taxon>
        <taxon>Psilocybe</taxon>
    </lineage>
</organism>
<proteinExistence type="predicted"/>
<accession>A0ACB8GG08</accession>
<comment type="caution">
    <text evidence="1">The sequence shown here is derived from an EMBL/GenBank/DDBJ whole genome shotgun (WGS) entry which is preliminary data.</text>
</comment>
<evidence type="ECO:0000313" key="2">
    <source>
        <dbReference type="Proteomes" id="UP000664032"/>
    </source>
</evidence>